<feature type="domain" description="OB-fold nucleic acid binding" evidence="8">
    <location>
        <begin position="9"/>
        <end position="103"/>
    </location>
</feature>
<feature type="domain" description="Exonuclease VII large subunit C-terminal" evidence="7">
    <location>
        <begin position="128"/>
        <end position="307"/>
    </location>
</feature>
<dbReference type="GO" id="GO:0008855">
    <property type="term" value="F:exodeoxyribonuclease VII activity"/>
    <property type="evidence" value="ECO:0007669"/>
    <property type="project" value="UniProtKB-UniRule"/>
</dbReference>
<evidence type="ECO:0000259" key="8">
    <source>
        <dbReference type="Pfam" id="PF13742"/>
    </source>
</evidence>
<sequence length="389" mass="42676">MNQLTDTALSVGGVTEYIKALVEGDRFLQTLWLTGEVSSTGYHTTGTFFTLCDPDCEATLRCVIWRSQRAKVVQHPQQGEQLLVLGSINLYAKRGEYQMTVWQALPGGEGLQALRLQQLKSRLEAEGLFAPERKRPLPAYPQTLAIVTSPKAAAWGDMQRTFQQRAPGLHLLFAPATVQGETAPNSIVTAIENVNRDGRAEVIILARGGGAVEDLTCFNDERVVRAIGQSNIPIVTGIGHQRDESLADLVADFAAHTPTAAAESVTPDYSLLKACHQQRRSRLTLALTQRLRWEVEHLATLNKRFKSLLATAPILNQAVAKCQIFSQKLIALDPQAVLTRGYAIVKLADGSLLRNADNLVPQQELTIQLGQGKLKVKITEILDEKSSKI</sequence>
<comment type="catalytic activity">
    <reaction evidence="5 6">
        <text>Exonucleolytic cleavage in either 5'- to 3'- or 3'- to 5'-direction to yield nucleoside 5'-phosphates.</text>
        <dbReference type="EC" id="3.1.11.6"/>
    </reaction>
</comment>
<keyword evidence="2 5" id="KW-0540">Nuclease</keyword>
<dbReference type="EC" id="3.1.11.6" evidence="5"/>
<protein>
    <recommendedName>
        <fullName evidence="5">Exodeoxyribonuclease 7 large subunit</fullName>
        <ecNumber evidence="5">3.1.11.6</ecNumber>
    </recommendedName>
    <alternativeName>
        <fullName evidence="5">Exodeoxyribonuclease VII large subunit</fullName>
        <shortName evidence="5">Exonuclease VII large subunit</shortName>
    </alternativeName>
</protein>
<dbReference type="GO" id="GO:0006308">
    <property type="term" value="P:DNA catabolic process"/>
    <property type="evidence" value="ECO:0007669"/>
    <property type="project" value="UniProtKB-UniRule"/>
</dbReference>
<gene>
    <name evidence="5" type="primary">xseA</name>
    <name evidence="9" type="ORF">DSM107014_00410</name>
</gene>
<comment type="caution">
    <text evidence="9">The sequence shown here is derived from an EMBL/GenBank/DDBJ whole genome shotgun (WGS) entry which is preliminary data.</text>
</comment>
<dbReference type="InterPro" id="IPR003753">
    <property type="entry name" value="Exonuc_VII_L"/>
</dbReference>
<evidence type="ECO:0000259" key="7">
    <source>
        <dbReference type="Pfam" id="PF02601"/>
    </source>
</evidence>
<evidence type="ECO:0000256" key="5">
    <source>
        <dbReference type="HAMAP-Rule" id="MF_00378"/>
    </source>
</evidence>
<dbReference type="Pfam" id="PF13742">
    <property type="entry name" value="tRNA_anti_2"/>
    <property type="match status" value="1"/>
</dbReference>
<keyword evidence="3 5" id="KW-0378">Hydrolase</keyword>
<evidence type="ECO:0000256" key="4">
    <source>
        <dbReference type="ARBA" id="ARBA00022839"/>
    </source>
</evidence>
<dbReference type="EMBL" id="JADQBC010000001">
    <property type="protein sequence ID" value="MBR8826362.1"/>
    <property type="molecule type" value="Genomic_DNA"/>
</dbReference>
<evidence type="ECO:0000256" key="6">
    <source>
        <dbReference type="RuleBase" id="RU004355"/>
    </source>
</evidence>
<comment type="function">
    <text evidence="5">Bidirectionally degrades single-stranded DNA into large acid-insoluble oligonucleotides, which are then degraded further into small acid-soluble oligonucleotides.</text>
</comment>
<comment type="subcellular location">
    <subcellularLocation>
        <location evidence="5 6">Cytoplasm</location>
    </subcellularLocation>
</comment>
<dbReference type="GO" id="GO:0005737">
    <property type="term" value="C:cytoplasm"/>
    <property type="evidence" value="ECO:0007669"/>
    <property type="project" value="UniProtKB-SubCell"/>
</dbReference>
<dbReference type="PANTHER" id="PTHR30008:SF0">
    <property type="entry name" value="EXODEOXYRIBONUCLEASE 7 LARGE SUBUNIT"/>
    <property type="match status" value="1"/>
</dbReference>
<proteinExistence type="inferred from homology"/>
<evidence type="ECO:0000313" key="9">
    <source>
        <dbReference type="EMBL" id="MBR8826362.1"/>
    </source>
</evidence>
<comment type="similarity">
    <text evidence="5 6">Belongs to the XseA family.</text>
</comment>
<evidence type="ECO:0000256" key="2">
    <source>
        <dbReference type="ARBA" id="ARBA00022722"/>
    </source>
</evidence>
<dbReference type="CDD" id="cd04489">
    <property type="entry name" value="ExoVII_LU_OBF"/>
    <property type="match status" value="1"/>
</dbReference>
<dbReference type="PANTHER" id="PTHR30008">
    <property type="entry name" value="EXODEOXYRIBONUCLEASE 7 LARGE SUBUNIT"/>
    <property type="match status" value="1"/>
</dbReference>
<dbReference type="InterPro" id="IPR020579">
    <property type="entry name" value="Exonuc_VII_lsu_C"/>
</dbReference>
<evidence type="ECO:0000313" key="10">
    <source>
        <dbReference type="Proteomes" id="UP000767446"/>
    </source>
</evidence>
<dbReference type="Pfam" id="PF02601">
    <property type="entry name" value="Exonuc_VII_L"/>
    <property type="match status" value="1"/>
</dbReference>
<dbReference type="Proteomes" id="UP000767446">
    <property type="component" value="Unassembled WGS sequence"/>
</dbReference>
<reference evidence="9" key="1">
    <citation type="submission" date="2021-02" db="EMBL/GenBank/DDBJ databases">
        <title>Metagenome analyses of Stigonema ocellatum DSM 106950, Chlorogloea purpurea SAG 13.99 and Gomphosphaeria aponina DSM 107014.</title>
        <authorList>
            <person name="Marter P."/>
            <person name="Huang S."/>
        </authorList>
    </citation>
    <scope>NUCLEOTIDE SEQUENCE</scope>
    <source>
        <strain evidence="9">JP213</strain>
    </source>
</reference>
<dbReference type="AlphaFoldDB" id="A0A941JS61"/>
<dbReference type="GO" id="GO:0009318">
    <property type="term" value="C:exodeoxyribonuclease VII complex"/>
    <property type="evidence" value="ECO:0007669"/>
    <property type="project" value="UniProtKB-UniRule"/>
</dbReference>
<dbReference type="HAMAP" id="MF_00378">
    <property type="entry name" value="Exonuc_7_L"/>
    <property type="match status" value="1"/>
</dbReference>
<organism evidence="9 10">
    <name type="scientific">Gomphosphaeria aponina SAG 52.96 = DSM 107014</name>
    <dbReference type="NCBI Taxonomy" id="1521640"/>
    <lineage>
        <taxon>Bacteria</taxon>
        <taxon>Bacillati</taxon>
        <taxon>Cyanobacteriota</taxon>
        <taxon>Cyanophyceae</taxon>
        <taxon>Oscillatoriophycideae</taxon>
        <taxon>Chroococcales</taxon>
        <taxon>Gomphosphaeriaceae</taxon>
        <taxon>Gomphosphaeria</taxon>
    </lineage>
</organism>
<dbReference type="NCBIfam" id="TIGR00237">
    <property type="entry name" value="xseA"/>
    <property type="match status" value="1"/>
</dbReference>
<dbReference type="InterPro" id="IPR025824">
    <property type="entry name" value="OB-fold_nuc-bd_dom"/>
</dbReference>
<dbReference type="GO" id="GO:0003676">
    <property type="term" value="F:nucleic acid binding"/>
    <property type="evidence" value="ECO:0007669"/>
    <property type="project" value="InterPro"/>
</dbReference>
<comment type="subunit">
    <text evidence="5">Heterooligomer composed of large and small subunits.</text>
</comment>
<keyword evidence="4 5" id="KW-0269">Exonuclease</keyword>
<evidence type="ECO:0000256" key="3">
    <source>
        <dbReference type="ARBA" id="ARBA00022801"/>
    </source>
</evidence>
<name>A0A941JS61_9CHRO</name>
<evidence type="ECO:0000256" key="1">
    <source>
        <dbReference type="ARBA" id="ARBA00022490"/>
    </source>
</evidence>
<keyword evidence="1 5" id="KW-0963">Cytoplasm</keyword>
<accession>A0A941JS61</accession>